<dbReference type="GO" id="GO:0031176">
    <property type="term" value="F:endo-1,4-beta-xylanase activity"/>
    <property type="evidence" value="ECO:0007669"/>
    <property type="project" value="UniProtKB-EC"/>
</dbReference>
<dbReference type="EMBL" id="FPKV01000002">
    <property type="protein sequence ID" value="SFZ92031.1"/>
    <property type="molecule type" value="Genomic_DNA"/>
</dbReference>
<proteinExistence type="inferred from homology"/>
<dbReference type="PANTHER" id="PTHR31490">
    <property type="entry name" value="GLYCOSYL HYDROLASE"/>
    <property type="match status" value="1"/>
</dbReference>
<dbReference type="PROSITE" id="PS00591">
    <property type="entry name" value="GH10_1"/>
    <property type="match status" value="1"/>
</dbReference>
<evidence type="ECO:0000256" key="6">
    <source>
        <dbReference type="RuleBase" id="RU361174"/>
    </source>
</evidence>
<keyword evidence="8" id="KW-0858">Xylan degradation</keyword>
<dbReference type="SMART" id="SM00633">
    <property type="entry name" value="Glyco_10"/>
    <property type="match status" value="1"/>
</dbReference>
<keyword evidence="3 6" id="KW-0326">Glycosidase</keyword>
<gene>
    <name evidence="8" type="ORF">SAMN05428642_102491</name>
</gene>
<dbReference type="PRINTS" id="PR00134">
    <property type="entry name" value="GLHYDRLASE10"/>
</dbReference>
<dbReference type="InterPro" id="IPR031158">
    <property type="entry name" value="GH10_AS"/>
</dbReference>
<evidence type="ECO:0000259" key="7">
    <source>
        <dbReference type="PROSITE" id="PS51760"/>
    </source>
</evidence>
<evidence type="ECO:0000256" key="2">
    <source>
        <dbReference type="ARBA" id="ARBA00023277"/>
    </source>
</evidence>
<evidence type="ECO:0000313" key="9">
    <source>
        <dbReference type="Proteomes" id="UP000182544"/>
    </source>
</evidence>
<comment type="catalytic activity">
    <reaction evidence="6">
        <text>Endohydrolysis of (1-&gt;4)-beta-D-xylosidic linkages in xylans.</text>
        <dbReference type="EC" id="3.2.1.8"/>
    </reaction>
</comment>
<dbReference type="PROSITE" id="PS51257">
    <property type="entry name" value="PROKAR_LIPOPROTEIN"/>
    <property type="match status" value="1"/>
</dbReference>
<dbReference type="Proteomes" id="UP000182544">
    <property type="component" value="Unassembled WGS sequence"/>
</dbReference>
<keyword evidence="2 6" id="KW-0119">Carbohydrate metabolism</keyword>
<dbReference type="InterPro" id="IPR017853">
    <property type="entry name" value="GH"/>
</dbReference>
<keyword evidence="1 6" id="KW-0378">Hydrolase</keyword>
<evidence type="ECO:0000313" key="8">
    <source>
        <dbReference type="EMBL" id="SFZ92031.1"/>
    </source>
</evidence>
<protein>
    <recommendedName>
        <fullName evidence="6">Beta-xylanase</fullName>
        <ecNumber evidence="6">3.2.1.8</ecNumber>
    </recommendedName>
</protein>
<dbReference type="STRING" id="369401.SAMN05428642_102491"/>
<feature type="active site" description="Nucleophile" evidence="5">
    <location>
        <position position="271"/>
    </location>
</feature>
<dbReference type="RefSeq" id="WP_084647911.1">
    <property type="nucleotide sequence ID" value="NZ_FPKV01000002.1"/>
</dbReference>
<accession>A0A1K2II05</accession>
<name>A0A1K2II05_9FLAO</name>
<evidence type="ECO:0000256" key="1">
    <source>
        <dbReference type="ARBA" id="ARBA00022801"/>
    </source>
</evidence>
<dbReference type="SUPFAM" id="SSF51445">
    <property type="entry name" value="(Trans)glycosidases"/>
    <property type="match status" value="1"/>
</dbReference>
<comment type="similarity">
    <text evidence="6">Belongs to the glycosyl hydrolase 10 (cellulase F) family.</text>
</comment>
<evidence type="ECO:0000256" key="5">
    <source>
        <dbReference type="PROSITE-ProRule" id="PRU10061"/>
    </source>
</evidence>
<dbReference type="GO" id="GO:0045493">
    <property type="term" value="P:xylan catabolic process"/>
    <property type="evidence" value="ECO:0007669"/>
    <property type="project" value="UniProtKB-KW"/>
</dbReference>
<dbReference type="PROSITE" id="PS51760">
    <property type="entry name" value="GH10_2"/>
    <property type="match status" value="1"/>
</dbReference>
<dbReference type="Pfam" id="PF00331">
    <property type="entry name" value="Glyco_hydro_10"/>
    <property type="match status" value="1"/>
</dbReference>
<dbReference type="InterPro" id="IPR044846">
    <property type="entry name" value="GH10"/>
</dbReference>
<keyword evidence="4 6" id="KW-0624">Polysaccharide degradation</keyword>
<sequence length="391" mass="45019">MKKPPLFLITILLLIIFLSSCSSNETKKEKQTILKDAYKHAFLIGNALNEDIISGKDKQSQDIILEQFNAITPENIMKAAPINPEPGVYNFKPADDFVEFGQKNNFFIIGHTLVWHNQTPDWFFKDKEGNPNTHEAQIERMRNHIETVAGRYAGKVHAWDVVNEVIDNDGSYRPTTWVNGVGNGDTLVKNAFRFASKYAPNTELYYNDFNAWRPTKRDGIMRLVRMLQKENIRIDGVGIQGHWGLNYPKNEYIEAAIDSFASLGVKVMITELDVDVLPLTKEGQIIGSGLLHPQYELEEFKEFLDPYQDGLPEAQQQELADRYAELFDIFYKKRDKIDRVTFWGLHDGMSWKNGYPIPNRTNYTLLYDRNKKPKPAFKAVLNVPSKNHENE</sequence>
<organism evidence="8 9">
    <name type="scientific">Flaviramulus basaltis</name>
    <dbReference type="NCBI Taxonomy" id="369401"/>
    <lineage>
        <taxon>Bacteria</taxon>
        <taxon>Pseudomonadati</taxon>
        <taxon>Bacteroidota</taxon>
        <taxon>Flavobacteriia</taxon>
        <taxon>Flavobacteriales</taxon>
        <taxon>Flavobacteriaceae</taxon>
        <taxon>Flaviramulus</taxon>
    </lineage>
</organism>
<dbReference type="Gene3D" id="3.20.20.80">
    <property type="entry name" value="Glycosidases"/>
    <property type="match status" value="1"/>
</dbReference>
<dbReference type="EC" id="3.2.1.8" evidence="6"/>
<evidence type="ECO:0000256" key="3">
    <source>
        <dbReference type="ARBA" id="ARBA00023295"/>
    </source>
</evidence>
<dbReference type="OrthoDB" id="9809277at2"/>
<keyword evidence="9" id="KW-1185">Reference proteome</keyword>
<feature type="domain" description="GH10" evidence="7">
    <location>
        <begin position="28"/>
        <end position="383"/>
    </location>
</feature>
<dbReference type="PANTHER" id="PTHR31490:SF90">
    <property type="entry name" value="ENDO-1,4-BETA-XYLANASE A"/>
    <property type="match status" value="1"/>
</dbReference>
<reference evidence="8 9" key="1">
    <citation type="submission" date="2016-10" db="EMBL/GenBank/DDBJ databases">
        <authorList>
            <person name="de Groot N.N."/>
        </authorList>
    </citation>
    <scope>NUCLEOTIDE SEQUENCE [LARGE SCALE GENOMIC DNA]</scope>
    <source>
        <strain evidence="8 9">DSM 18180</strain>
    </source>
</reference>
<dbReference type="InterPro" id="IPR001000">
    <property type="entry name" value="GH10_dom"/>
</dbReference>
<dbReference type="AlphaFoldDB" id="A0A1K2II05"/>
<evidence type="ECO:0000256" key="4">
    <source>
        <dbReference type="ARBA" id="ARBA00023326"/>
    </source>
</evidence>